<dbReference type="Pfam" id="PF09994">
    <property type="entry name" value="T6SS_Tle1-like_cat"/>
    <property type="match status" value="1"/>
</dbReference>
<evidence type="ECO:0000313" key="3">
    <source>
        <dbReference type="Proteomes" id="UP000245764"/>
    </source>
</evidence>
<gene>
    <name evidence="2" type="ORF">ZT1E4_G11299</name>
</gene>
<dbReference type="PANTHER" id="PTHR33840">
    <property type="match status" value="1"/>
</dbReference>
<feature type="domain" description="T6SS Phospholipase effector Tle1-like catalytic" evidence="1">
    <location>
        <begin position="7"/>
        <end position="251"/>
    </location>
</feature>
<dbReference type="Proteomes" id="UP000245764">
    <property type="component" value="Chromosome 13"/>
</dbReference>
<dbReference type="InterPro" id="IPR018712">
    <property type="entry name" value="Tle1-like_cat"/>
</dbReference>
<evidence type="ECO:0000259" key="1">
    <source>
        <dbReference type="Pfam" id="PF09994"/>
    </source>
</evidence>
<sequence>MGTIKGRLIVCCDGTNNDGINQDGPLTNVSRITRCVKYEDSKTKTIPIVYYRSGVGTGTSRLGNYPDMVFGNGDFISHNRATQDDELILIGFSPGAFEVRILALFISQVGVLSKCGLRYLREVFQQWAKGQSVSAMLEMRLKMLEAEGLLDRTVLIKACAVWDTVAALPGNKLRFVGEQAPPNVEVAIQALALNEQRSQFTPLVWRKAVTPGPQTADRNIKQCWFLGTHSDVGGGSREDASLSNIALAWTIYEEGRLRTKLSRVGDNGHAKVSMIVPLRKLQAQNDFQAGAFAKVQRISGWSNRAPAFETISSSNPTTTFEKLHWSVNILLQKGLVSGCSIPLPQDAVDFPPETFEQQLLTTWVGRDCLLGLQHLARQARNRGGLKLPIYAVLQDPENWNIIESYDTLVAIGVGEMHSVEMTFSHGSNADDSSVTIPGTEIEVGESASHSLGRQYRHVSPWTSTEVGRGSSRMKISLNSRKCMSGTVVIPFASARDMTAGEDRLPPILACLDDRDETQQTQRFPQ</sequence>
<protein>
    <recommendedName>
        <fullName evidence="1">T6SS Phospholipase effector Tle1-like catalytic domain-containing protein</fullName>
    </recommendedName>
</protein>
<name>A0A2H1H827_ZYMTR</name>
<organism evidence="2 3">
    <name type="scientific">Zymoseptoria tritici ST99CH_1E4</name>
    <dbReference type="NCBI Taxonomy" id="1276532"/>
    <lineage>
        <taxon>Eukaryota</taxon>
        <taxon>Fungi</taxon>
        <taxon>Dikarya</taxon>
        <taxon>Ascomycota</taxon>
        <taxon>Pezizomycotina</taxon>
        <taxon>Dothideomycetes</taxon>
        <taxon>Dothideomycetidae</taxon>
        <taxon>Mycosphaerellales</taxon>
        <taxon>Mycosphaerellaceae</taxon>
        <taxon>Zymoseptoria</taxon>
    </lineage>
</organism>
<evidence type="ECO:0000313" key="2">
    <source>
        <dbReference type="EMBL" id="SMR61986.1"/>
    </source>
</evidence>
<proteinExistence type="predicted"/>
<dbReference type="EMBL" id="LT854265">
    <property type="protein sequence ID" value="SMR61986.1"/>
    <property type="molecule type" value="Genomic_DNA"/>
</dbReference>
<reference evidence="3" key="1">
    <citation type="submission" date="2017-05" db="EMBL/GenBank/DDBJ databases">
        <authorList>
            <person name="Song R."/>
            <person name="Chenine A.L."/>
            <person name="Ruprecht R.M."/>
        </authorList>
    </citation>
    <scope>NUCLEOTIDE SEQUENCE [LARGE SCALE GENOMIC DNA]</scope>
</reference>
<dbReference type="AlphaFoldDB" id="A0A2H1H827"/>
<accession>A0A2H1H827</accession>
<dbReference type="PANTHER" id="PTHR33840:SF1">
    <property type="entry name" value="TLE1 PHOSPHOLIPASE DOMAIN-CONTAINING PROTEIN"/>
    <property type="match status" value="1"/>
</dbReference>